<dbReference type="Proteomes" id="UP000059672">
    <property type="component" value="Chromosome"/>
</dbReference>
<reference evidence="7" key="1">
    <citation type="submission" date="2015-12" db="EMBL/GenBank/DDBJ databases">
        <title>Complete genome sequence of Lutibacter profundus strain LP1.</title>
        <authorList>
            <person name="Wissuwa J."/>
            <person name="Le Moine Bauer S."/>
            <person name="Stokke R."/>
            <person name="Dahle H."/>
            <person name="Steen I.H."/>
        </authorList>
    </citation>
    <scope>NUCLEOTIDE SEQUENCE [LARGE SCALE GENOMIC DNA]</scope>
    <source>
        <strain evidence="7">LP1</strain>
    </source>
</reference>
<comment type="catalytic activity">
    <reaction evidence="1 3 4">
        <text>[protein]-peptidylproline (omega=180) = [protein]-peptidylproline (omega=0)</text>
        <dbReference type="Rhea" id="RHEA:16237"/>
        <dbReference type="Rhea" id="RHEA-COMP:10747"/>
        <dbReference type="Rhea" id="RHEA-COMP:10748"/>
        <dbReference type="ChEBI" id="CHEBI:83833"/>
        <dbReference type="ChEBI" id="CHEBI:83834"/>
        <dbReference type="EC" id="5.2.1.8"/>
    </reaction>
</comment>
<gene>
    <name evidence="6" type="ORF">Lupro_00575</name>
</gene>
<dbReference type="NCBIfam" id="TIGR03516">
    <property type="entry name" value="ppisom_GldI"/>
    <property type="match status" value="1"/>
</dbReference>
<dbReference type="AlphaFoldDB" id="A0A109RMU1"/>
<dbReference type="InterPro" id="IPR001179">
    <property type="entry name" value="PPIase_FKBP_dom"/>
</dbReference>
<evidence type="ECO:0000256" key="3">
    <source>
        <dbReference type="PROSITE-ProRule" id="PRU00277"/>
    </source>
</evidence>
<accession>A0A109RMU1</accession>
<dbReference type="InterPro" id="IPR019869">
    <property type="entry name" value="Motility-assoc_PPIase_GldI"/>
</dbReference>
<sequence length="181" mass="20973">MKNKVVIYILVFTLFSCANSIPRKPIVRKTTSLMKESVSFNKSLNKLEENKFKEIIKNDSLNSYNASSSGFWYKFNNKNSASYLPQRGDNLVYTYEVYDINNNIIYSKDEIGEQTYVVDKQEIIEGLRNGLKLMREGDNVTFLFPSHKVFGYLGDQKKIGINQPLIYKVQLNKINKQNESN</sequence>
<keyword evidence="7" id="KW-1185">Reference proteome</keyword>
<dbReference type="Pfam" id="PF00254">
    <property type="entry name" value="FKBP_C"/>
    <property type="match status" value="1"/>
</dbReference>
<keyword evidence="2 3" id="KW-0697">Rotamase</keyword>
<comment type="similarity">
    <text evidence="4">Belongs to the FKBP-type PPIase family.</text>
</comment>
<name>A0A109RMU1_9FLAO</name>
<dbReference type="STRING" id="1622118.Lupro_00575"/>
<dbReference type="KEGG" id="lut:Lupro_00575"/>
<dbReference type="EMBL" id="CP013355">
    <property type="protein sequence ID" value="AMC09847.1"/>
    <property type="molecule type" value="Genomic_DNA"/>
</dbReference>
<dbReference type="SUPFAM" id="SSF54534">
    <property type="entry name" value="FKBP-like"/>
    <property type="match status" value="1"/>
</dbReference>
<organism evidence="6 7">
    <name type="scientific">Lutibacter profundi</name>
    <dbReference type="NCBI Taxonomy" id="1622118"/>
    <lineage>
        <taxon>Bacteria</taxon>
        <taxon>Pseudomonadati</taxon>
        <taxon>Bacteroidota</taxon>
        <taxon>Flavobacteriia</taxon>
        <taxon>Flavobacteriales</taxon>
        <taxon>Flavobacteriaceae</taxon>
        <taxon>Lutibacter</taxon>
    </lineage>
</organism>
<dbReference type="PROSITE" id="PS50059">
    <property type="entry name" value="FKBP_PPIASE"/>
    <property type="match status" value="1"/>
</dbReference>
<dbReference type="GO" id="GO:0003755">
    <property type="term" value="F:peptidyl-prolyl cis-trans isomerase activity"/>
    <property type="evidence" value="ECO:0007669"/>
    <property type="project" value="UniProtKB-UniRule"/>
</dbReference>
<evidence type="ECO:0000256" key="1">
    <source>
        <dbReference type="ARBA" id="ARBA00000971"/>
    </source>
</evidence>
<dbReference type="RefSeq" id="WP_068205565.1">
    <property type="nucleotide sequence ID" value="NZ_CP013355.1"/>
</dbReference>
<evidence type="ECO:0000259" key="5">
    <source>
        <dbReference type="PROSITE" id="PS50059"/>
    </source>
</evidence>
<evidence type="ECO:0000313" key="6">
    <source>
        <dbReference type="EMBL" id="AMC09847.1"/>
    </source>
</evidence>
<dbReference type="Gene3D" id="3.10.50.40">
    <property type="match status" value="1"/>
</dbReference>
<evidence type="ECO:0000256" key="2">
    <source>
        <dbReference type="ARBA" id="ARBA00023110"/>
    </source>
</evidence>
<proteinExistence type="inferred from homology"/>
<evidence type="ECO:0000256" key="4">
    <source>
        <dbReference type="RuleBase" id="RU003915"/>
    </source>
</evidence>
<dbReference type="EC" id="5.2.1.8" evidence="4"/>
<dbReference type="PROSITE" id="PS51257">
    <property type="entry name" value="PROKAR_LIPOPROTEIN"/>
    <property type="match status" value="1"/>
</dbReference>
<evidence type="ECO:0000313" key="7">
    <source>
        <dbReference type="Proteomes" id="UP000059672"/>
    </source>
</evidence>
<reference evidence="6 7" key="2">
    <citation type="journal article" date="2016" name="Int. J. Syst. Evol. Microbiol.">
        <title>Lutibacter profundi sp. nov., isolated from a deep-sea hydrothermal system on the Arctic Mid-Ocean Ridge and emended description of the genus Lutibacter.</title>
        <authorList>
            <person name="Le Moine Bauer S."/>
            <person name="Roalkvam I."/>
            <person name="Steen I.H."/>
            <person name="Dahle H."/>
        </authorList>
    </citation>
    <scope>NUCLEOTIDE SEQUENCE [LARGE SCALE GENOMIC DNA]</scope>
    <source>
        <strain evidence="6 7">LP1</strain>
    </source>
</reference>
<feature type="domain" description="PPIase FKBP-type" evidence="5">
    <location>
        <begin position="88"/>
        <end position="175"/>
    </location>
</feature>
<protein>
    <recommendedName>
        <fullName evidence="4">Peptidyl-prolyl cis-trans isomerase</fullName>
        <ecNumber evidence="4">5.2.1.8</ecNumber>
    </recommendedName>
</protein>
<dbReference type="OrthoDB" id="1093155at2"/>
<keyword evidence="3 4" id="KW-0413">Isomerase</keyword>
<dbReference type="InterPro" id="IPR046357">
    <property type="entry name" value="PPIase_dom_sf"/>
</dbReference>